<comment type="caution">
    <text evidence="1">The sequence shown here is derived from an EMBL/GenBank/DDBJ whole genome shotgun (WGS) entry which is preliminary data.</text>
</comment>
<evidence type="ECO:0000313" key="1">
    <source>
        <dbReference type="EMBL" id="KAK2161480.1"/>
    </source>
</evidence>
<accession>A0AAD9JZA5</accession>
<name>A0AAD9JZA5_RIDPI</name>
<evidence type="ECO:0000313" key="2">
    <source>
        <dbReference type="Proteomes" id="UP001209878"/>
    </source>
</evidence>
<dbReference type="EMBL" id="JAODUO010001578">
    <property type="protein sequence ID" value="KAK2161480.1"/>
    <property type="molecule type" value="Genomic_DNA"/>
</dbReference>
<gene>
    <name evidence="1" type="ORF">NP493_1579g00039</name>
</gene>
<dbReference type="Proteomes" id="UP001209878">
    <property type="component" value="Unassembled WGS sequence"/>
</dbReference>
<dbReference type="AlphaFoldDB" id="A0AAD9JZA5"/>
<protein>
    <submittedName>
        <fullName evidence="1">Uncharacterized protein</fullName>
    </submittedName>
</protein>
<organism evidence="1 2">
    <name type="scientific">Ridgeia piscesae</name>
    <name type="common">Tubeworm</name>
    <dbReference type="NCBI Taxonomy" id="27915"/>
    <lineage>
        <taxon>Eukaryota</taxon>
        <taxon>Metazoa</taxon>
        <taxon>Spiralia</taxon>
        <taxon>Lophotrochozoa</taxon>
        <taxon>Annelida</taxon>
        <taxon>Polychaeta</taxon>
        <taxon>Sedentaria</taxon>
        <taxon>Canalipalpata</taxon>
        <taxon>Sabellida</taxon>
        <taxon>Siboglinidae</taxon>
        <taxon>Ridgeia</taxon>
    </lineage>
</organism>
<sequence>MIHMSGYRDDYSVSDITDLDNAICQPVTKPEPDEPFTLKVELSSAVHNRLTVTAVLDRGGNCLDFPVTMVYTEGDQSALIPYHNNSSLSC</sequence>
<reference evidence="1" key="1">
    <citation type="journal article" date="2023" name="Mol. Biol. Evol.">
        <title>Third-Generation Sequencing Reveals the Adaptive Role of the Epigenome in Three Deep-Sea Polychaetes.</title>
        <authorList>
            <person name="Perez M."/>
            <person name="Aroh O."/>
            <person name="Sun Y."/>
            <person name="Lan Y."/>
            <person name="Juniper S.K."/>
            <person name="Young C.R."/>
            <person name="Angers B."/>
            <person name="Qian P.Y."/>
        </authorList>
    </citation>
    <scope>NUCLEOTIDE SEQUENCE</scope>
    <source>
        <strain evidence="1">R07B-5</strain>
    </source>
</reference>
<keyword evidence="2" id="KW-1185">Reference proteome</keyword>
<proteinExistence type="predicted"/>